<keyword evidence="3" id="KW-1185">Reference proteome</keyword>
<organism evidence="2 3">
    <name type="scientific">Luteococcus japonicus LSP_Lj1</name>
    <dbReference type="NCBI Taxonomy" id="1255658"/>
    <lineage>
        <taxon>Bacteria</taxon>
        <taxon>Bacillati</taxon>
        <taxon>Actinomycetota</taxon>
        <taxon>Actinomycetes</taxon>
        <taxon>Propionibacteriales</taxon>
        <taxon>Propionibacteriaceae</taxon>
        <taxon>Luteococcus</taxon>
    </lineage>
</organism>
<dbReference type="STRING" id="1255658.FM114_03950"/>
<dbReference type="Proteomes" id="UP000188342">
    <property type="component" value="Unassembled WGS sequence"/>
</dbReference>
<reference evidence="2 3" key="1">
    <citation type="submission" date="2017-02" db="EMBL/GenBank/DDBJ databases">
        <authorList>
            <person name="Peterson S.W."/>
        </authorList>
    </citation>
    <scope>NUCLEOTIDE SEQUENCE [LARGE SCALE GENOMIC DNA]</scope>
    <source>
        <strain evidence="2 3">LSP_Lj1</strain>
    </source>
</reference>
<dbReference type="EMBL" id="FUKQ01000012">
    <property type="protein sequence ID" value="SJN23795.1"/>
    <property type="molecule type" value="Genomic_DNA"/>
</dbReference>
<keyword evidence="1" id="KW-0472">Membrane</keyword>
<dbReference type="OrthoDB" id="5095936at2"/>
<accession>A0A1R4IW36</accession>
<feature type="transmembrane region" description="Helical" evidence="1">
    <location>
        <begin position="176"/>
        <end position="192"/>
    </location>
</feature>
<evidence type="ECO:0000313" key="2">
    <source>
        <dbReference type="EMBL" id="SJN23795.1"/>
    </source>
</evidence>
<name>A0A1R4IW36_9ACTN</name>
<feature type="transmembrane region" description="Helical" evidence="1">
    <location>
        <begin position="38"/>
        <end position="60"/>
    </location>
</feature>
<keyword evidence="1" id="KW-0812">Transmembrane</keyword>
<keyword evidence="1" id="KW-1133">Transmembrane helix</keyword>
<evidence type="ECO:0000256" key="1">
    <source>
        <dbReference type="SAM" id="Phobius"/>
    </source>
</evidence>
<proteinExistence type="predicted"/>
<evidence type="ECO:0000313" key="3">
    <source>
        <dbReference type="Proteomes" id="UP000188342"/>
    </source>
</evidence>
<protein>
    <submittedName>
        <fullName evidence="2">Integral membrane protein</fullName>
    </submittedName>
</protein>
<sequence>MVPMRPTVIIQSTMGRIGVPVVGVIAAALLALEALSGGPIAALFALPWLGLVVVLAWLLWASASVRLETEHLVLDNPLSTVRLGWGAVQEARSRWGLVVDADGREHKAWAAPARGTASFGRQRVDPQQDLQPTAAGAPAIRMDLDARAAALLIGEEALVRGPGSPSTVARRLHRSRVVLLVTLALLSFATAVL</sequence>
<gene>
    <name evidence="2" type="ORF">FM114_03950</name>
</gene>
<dbReference type="AlphaFoldDB" id="A0A1R4IW36"/>
<feature type="transmembrane region" description="Helical" evidence="1">
    <location>
        <begin position="12"/>
        <end position="32"/>
    </location>
</feature>